<evidence type="ECO:0000313" key="2">
    <source>
        <dbReference type="EMBL" id="MFC6880354.1"/>
    </source>
</evidence>
<dbReference type="CDD" id="cd00093">
    <property type="entry name" value="HTH_XRE"/>
    <property type="match status" value="1"/>
</dbReference>
<proteinExistence type="predicted"/>
<accession>A0ABW2CF83</accession>
<comment type="caution">
    <text evidence="2">The sequence shown here is derived from an EMBL/GenBank/DDBJ whole genome shotgun (WGS) entry which is preliminary data.</text>
</comment>
<dbReference type="Gene3D" id="1.10.260.40">
    <property type="entry name" value="lambda repressor-like DNA-binding domains"/>
    <property type="match status" value="1"/>
</dbReference>
<protein>
    <submittedName>
        <fullName evidence="2">Helix-turn-helix domain-containing protein</fullName>
    </submittedName>
</protein>
<dbReference type="InterPro" id="IPR001387">
    <property type="entry name" value="Cro/C1-type_HTH"/>
</dbReference>
<dbReference type="SUPFAM" id="SSF47413">
    <property type="entry name" value="lambda repressor-like DNA-binding domains"/>
    <property type="match status" value="1"/>
</dbReference>
<organism evidence="2 3">
    <name type="scientific">Actinomadura yumaensis</name>
    <dbReference type="NCBI Taxonomy" id="111807"/>
    <lineage>
        <taxon>Bacteria</taxon>
        <taxon>Bacillati</taxon>
        <taxon>Actinomycetota</taxon>
        <taxon>Actinomycetes</taxon>
        <taxon>Streptosporangiales</taxon>
        <taxon>Thermomonosporaceae</taxon>
        <taxon>Actinomadura</taxon>
    </lineage>
</organism>
<reference evidence="3" key="1">
    <citation type="journal article" date="2019" name="Int. J. Syst. Evol. Microbiol.">
        <title>The Global Catalogue of Microorganisms (GCM) 10K type strain sequencing project: providing services to taxonomists for standard genome sequencing and annotation.</title>
        <authorList>
            <consortium name="The Broad Institute Genomics Platform"/>
            <consortium name="The Broad Institute Genome Sequencing Center for Infectious Disease"/>
            <person name="Wu L."/>
            <person name="Ma J."/>
        </authorList>
    </citation>
    <scope>NUCLEOTIDE SEQUENCE [LARGE SCALE GENOMIC DNA]</scope>
    <source>
        <strain evidence="3">JCM 3369</strain>
    </source>
</reference>
<dbReference type="Pfam" id="PF13560">
    <property type="entry name" value="HTH_31"/>
    <property type="match status" value="1"/>
</dbReference>
<feature type="region of interest" description="Disordered" evidence="1">
    <location>
        <begin position="61"/>
        <end position="99"/>
    </location>
</feature>
<sequence>MRRLRLAAELRELRERAGSRRRTGQRSHVHRRVISKLGNARVAPSQEHVRRLLDVLGVEGTSGHSLCGSLRSRHRTAGGSRRGSVSVRPGSPILRLART</sequence>
<keyword evidence="3" id="KW-1185">Reference proteome</keyword>
<dbReference type="Proteomes" id="UP001596380">
    <property type="component" value="Unassembled WGS sequence"/>
</dbReference>
<evidence type="ECO:0000256" key="1">
    <source>
        <dbReference type="SAM" id="MobiDB-lite"/>
    </source>
</evidence>
<name>A0ABW2CF83_9ACTN</name>
<gene>
    <name evidence="2" type="ORF">ACFQKB_11340</name>
</gene>
<feature type="compositionally biased region" description="Low complexity" evidence="1">
    <location>
        <begin position="78"/>
        <end position="92"/>
    </location>
</feature>
<dbReference type="InterPro" id="IPR010982">
    <property type="entry name" value="Lambda_DNA-bd_dom_sf"/>
</dbReference>
<evidence type="ECO:0000313" key="3">
    <source>
        <dbReference type="Proteomes" id="UP001596380"/>
    </source>
</evidence>
<dbReference type="RefSeq" id="WP_160821021.1">
    <property type="nucleotide sequence ID" value="NZ_JBHSXE010000001.1"/>
</dbReference>
<dbReference type="EMBL" id="JBHSXS010000005">
    <property type="protein sequence ID" value="MFC6880354.1"/>
    <property type="molecule type" value="Genomic_DNA"/>
</dbReference>